<evidence type="ECO:0000259" key="1">
    <source>
        <dbReference type="Pfam" id="PF15607"/>
    </source>
</evidence>
<evidence type="ECO:0000313" key="2">
    <source>
        <dbReference type="EMBL" id="AYR23255.1"/>
    </source>
</evidence>
<reference evidence="2 3" key="1">
    <citation type="submission" date="2017-11" db="EMBL/GenBank/DDBJ databases">
        <title>Complete genome sequence of Herbaspirillum rubrisubalbicans DSM 11543.</title>
        <authorList>
            <person name="Chen M."/>
            <person name="An Q."/>
        </authorList>
    </citation>
    <scope>NUCLEOTIDE SEQUENCE [LARGE SCALE GENOMIC DNA]</scope>
    <source>
        <strain evidence="2 3">DSM 11543</strain>
    </source>
</reference>
<feature type="domain" description="Bacterial toxin 44" evidence="1">
    <location>
        <begin position="107"/>
        <end position="225"/>
    </location>
</feature>
<accession>A0AAD0XG92</accession>
<dbReference type="EMBL" id="CP024996">
    <property type="protein sequence ID" value="AYR23255.1"/>
    <property type="molecule type" value="Genomic_DNA"/>
</dbReference>
<dbReference type="Pfam" id="PF15607">
    <property type="entry name" value="Ntox44"/>
    <property type="match status" value="1"/>
</dbReference>
<protein>
    <recommendedName>
        <fullName evidence="1">Bacterial toxin 44 domain-containing protein</fullName>
    </recommendedName>
</protein>
<evidence type="ECO:0000313" key="3">
    <source>
        <dbReference type="Proteomes" id="UP000269199"/>
    </source>
</evidence>
<dbReference type="AlphaFoldDB" id="A0AAD0XG92"/>
<name>A0AAD0XG92_9BURK</name>
<proteinExistence type="predicted"/>
<sequence>MNPKRSNEKNWLLVAIHETKPVGEREPTIVRVCRDPNDAIPVAQYIVAEMKKNPFTPEGKKITSANLFDPAAEIKKWNAQAWHAKLGGMPDYYNIATGHKLAAYQMWTMQVAPGQPWDHKPIIKAMLIQRGIFRKGWQRYAQYDYFYDIWSNIHYGYVGTAVDFSKDELLGGAGLAQALSDAKRDLQEKKRWPVMQSHPENGAWPNSADDVQDHISIQLGIDLYRSAKPDTLSAERLLSEITSVALPWGSSGDNQAKRPHQCSR</sequence>
<dbReference type="Proteomes" id="UP000269199">
    <property type="component" value="Chromosome"/>
</dbReference>
<dbReference type="InterPro" id="IPR028946">
    <property type="entry name" value="Ntox44"/>
</dbReference>
<gene>
    <name evidence="2" type="ORF">RC54_05210</name>
</gene>
<dbReference type="RefSeq" id="WP_061788928.1">
    <property type="nucleotide sequence ID" value="NZ_CP024996.1"/>
</dbReference>
<organism evidence="2 3">
    <name type="scientific">Herbaspirillum rubrisubalbicans</name>
    <dbReference type="NCBI Taxonomy" id="80842"/>
    <lineage>
        <taxon>Bacteria</taxon>
        <taxon>Pseudomonadati</taxon>
        <taxon>Pseudomonadota</taxon>
        <taxon>Betaproteobacteria</taxon>
        <taxon>Burkholderiales</taxon>
        <taxon>Oxalobacteraceae</taxon>
        <taxon>Herbaspirillum</taxon>
    </lineage>
</organism>